<dbReference type="STRING" id="641665.GCA_002104455_01305"/>
<evidence type="ECO:0000259" key="4">
    <source>
        <dbReference type="PROSITE" id="PS51186"/>
    </source>
</evidence>
<evidence type="ECO:0000313" key="6">
    <source>
        <dbReference type="Proteomes" id="UP000199297"/>
    </source>
</evidence>
<dbReference type="CDD" id="cd04301">
    <property type="entry name" value="NAT_SF"/>
    <property type="match status" value="1"/>
</dbReference>
<dbReference type="SUPFAM" id="SSF54637">
    <property type="entry name" value="Thioesterase/thiol ester dehydrase-isomerase"/>
    <property type="match status" value="1"/>
</dbReference>
<keyword evidence="3" id="KW-0472">Membrane</keyword>
<dbReference type="InterPro" id="IPR029069">
    <property type="entry name" value="HotDog_dom_sf"/>
</dbReference>
<dbReference type="OrthoDB" id="4305330at2"/>
<reference evidence="6" key="1">
    <citation type="submission" date="2016-10" db="EMBL/GenBank/DDBJ databases">
        <authorList>
            <person name="Varghese N."/>
            <person name="Submissions S."/>
        </authorList>
    </citation>
    <scope>NUCLEOTIDE SEQUENCE [LARGE SCALE GENOMIC DNA]</scope>
    <source>
        <strain evidence="6">CGMCC 1.9127</strain>
    </source>
</reference>
<dbReference type="PANTHER" id="PTHR43626:SF4">
    <property type="entry name" value="GCN5-RELATED N-ACETYLTRANSFERASE 2, CHLOROPLASTIC"/>
    <property type="match status" value="1"/>
</dbReference>
<evidence type="ECO:0000256" key="1">
    <source>
        <dbReference type="ARBA" id="ARBA00022679"/>
    </source>
</evidence>
<dbReference type="InterPro" id="IPR045039">
    <property type="entry name" value="NSI-like"/>
</dbReference>
<protein>
    <submittedName>
        <fullName evidence="5">Thioesterase domain-containing protein, putative</fullName>
    </submittedName>
</protein>
<dbReference type="Pfam" id="PF09500">
    <property type="entry name" value="YiiD_C"/>
    <property type="match status" value="1"/>
</dbReference>
<keyword evidence="1" id="KW-0808">Transferase</keyword>
<dbReference type="InterPro" id="IPR012660">
    <property type="entry name" value="YiiD_C"/>
</dbReference>
<name>A0A1H7RFQ8_9GAMM</name>
<organism evidence="5 6">
    <name type="scientific">Colwellia chukchiensis</name>
    <dbReference type="NCBI Taxonomy" id="641665"/>
    <lineage>
        <taxon>Bacteria</taxon>
        <taxon>Pseudomonadati</taxon>
        <taxon>Pseudomonadota</taxon>
        <taxon>Gammaproteobacteria</taxon>
        <taxon>Alteromonadales</taxon>
        <taxon>Colwelliaceae</taxon>
        <taxon>Colwellia</taxon>
    </lineage>
</organism>
<dbReference type="Gene3D" id="3.10.129.10">
    <property type="entry name" value="Hotdog Thioesterase"/>
    <property type="match status" value="1"/>
</dbReference>
<dbReference type="InterPro" id="IPR016181">
    <property type="entry name" value="Acyl_CoA_acyltransferase"/>
</dbReference>
<proteinExistence type="predicted"/>
<dbReference type="PANTHER" id="PTHR43626">
    <property type="entry name" value="ACYL-COA N-ACYLTRANSFERASE"/>
    <property type="match status" value="1"/>
</dbReference>
<feature type="domain" description="N-acetyltransferase" evidence="4">
    <location>
        <begin position="1"/>
        <end position="145"/>
    </location>
</feature>
<keyword evidence="2" id="KW-0012">Acyltransferase</keyword>
<dbReference type="GO" id="GO:0005737">
    <property type="term" value="C:cytoplasm"/>
    <property type="evidence" value="ECO:0007669"/>
    <property type="project" value="TreeGrafter"/>
</dbReference>
<dbReference type="RefSeq" id="WP_085285673.1">
    <property type="nucleotide sequence ID" value="NZ_FOBI01000014.1"/>
</dbReference>
<sequence length="296" mass="33085">MVQCRAPKNSSELAQYYQLRWQMLRQPWQQPMGSEKDDLEAQSYHRVLVDDSDNILGVGRLHKCSQDQAVIRYMAIKESKQGQGLGKLLVQALELLAAQMGATTLTLNARDNAVQFYQQLGYVNQGYSHTLYSEIRHDKMTKQLNKPAQHLAQKAESLQQIWHQTIPLSQVMNINICYFDQQTLLTNCEPSINKNLHNTMFAGSIYTLATLTGWAWVYFALQRKALQADIVLAKGDIRYIAPLAGVANARTAVDLVTGDASSLTQGKNARFNIAVEVCCGDNVVAIFNGSYVAIAQ</sequence>
<dbReference type="SUPFAM" id="SSF55729">
    <property type="entry name" value="Acyl-CoA N-acyltransferases (Nat)"/>
    <property type="match status" value="1"/>
</dbReference>
<dbReference type="Gene3D" id="3.40.630.30">
    <property type="match status" value="1"/>
</dbReference>
<evidence type="ECO:0000313" key="5">
    <source>
        <dbReference type="EMBL" id="SEL58905.1"/>
    </source>
</evidence>
<dbReference type="Proteomes" id="UP000199297">
    <property type="component" value="Unassembled WGS sequence"/>
</dbReference>
<dbReference type="AlphaFoldDB" id="A0A1H7RFQ8"/>
<accession>A0A1H7RFQ8</accession>
<gene>
    <name evidence="5" type="ORF">SAMN05216262_11481</name>
</gene>
<dbReference type="PROSITE" id="PS51186">
    <property type="entry name" value="GNAT"/>
    <property type="match status" value="1"/>
</dbReference>
<dbReference type="GO" id="GO:0008080">
    <property type="term" value="F:N-acetyltransferase activity"/>
    <property type="evidence" value="ECO:0007669"/>
    <property type="project" value="InterPro"/>
</dbReference>
<dbReference type="InterPro" id="IPR000182">
    <property type="entry name" value="GNAT_dom"/>
</dbReference>
<dbReference type="EMBL" id="FOBI01000014">
    <property type="protein sequence ID" value="SEL58905.1"/>
    <property type="molecule type" value="Genomic_DNA"/>
</dbReference>
<dbReference type="Pfam" id="PF13673">
    <property type="entry name" value="Acetyltransf_10"/>
    <property type="match status" value="1"/>
</dbReference>
<evidence type="ECO:0000256" key="3">
    <source>
        <dbReference type="SAM" id="Phobius"/>
    </source>
</evidence>
<dbReference type="NCBIfam" id="TIGR02447">
    <property type="entry name" value="yiiD_Cterm"/>
    <property type="match status" value="1"/>
</dbReference>
<keyword evidence="3" id="KW-1133">Transmembrane helix</keyword>
<keyword evidence="3" id="KW-0812">Transmembrane</keyword>
<evidence type="ECO:0000256" key="2">
    <source>
        <dbReference type="ARBA" id="ARBA00023315"/>
    </source>
</evidence>
<feature type="transmembrane region" description="Helical" evidence="3">
    <location>
        <begin position="200"/>
        <end position="221"/>
    </location>
</feature>
<keyword evidence="6" id="KW-1185">Reference proteome</keyword>